<keyword evidence="2 8" id="KW-0819">tRNA processing</keyword>
<feature type="binding site" evidence="8">
    <location>
        <position position="253"/>
    </location>
    <ligand>
        <name>K(+)</name>
        <dbReference type="ChEBI" id="CHEBI:29103"/>
    </ligand>
</feature>
<keyword evidence="8" id="KW-0963">Cytoplasm</keyword>
<keyword evidence="12" id="KW-1185">Reference proteome</keyword>
<evidence type="ECO:0000256" key="5">
    <source>
        <dbReference type="ARBA" id="ARBA00022842"/>
    </source>
</evidence>
<dbReference type="PANTHER" id="PTHR42714:SF2">
    <property type="entry name" value="TRNA MODIFICATION GTPASE GTPBP3, MITOCHONDRIAL"/>
    <property type="match status" value="1"/>
</dbReference>
<organism evidence="11 12">
    <name type="scientific">Methylorubrum rhodinum</name>
    <dbReference type="NCBI Taxonomy" id="29428"/>
    <lineage>
        <taxon>Bacteria</taxon>
        <taxon>Pseudomonadati</taxon>
        <taxon>Pseudomonadota</taxon>
        <taxon>Alphaproteobacteria</taxon>
        <taxon>Hyphomicrobiales</taxon>
        <taxon>Methylobacteriaceae</taxon>
        <taxon>Methylorubrum</taxon>
    </lineage>
</organism>
<evidence type="ECO:0000256" key="3">
    <source>
        <dbReference type="ARBA" id="ARBA00022741"/>
    </source>
</evidence>
<dbReference type="PROSITE" id="PS51709">
    <property type="entry name" value="G_TRME"/>
    <property type="match status" value="1"/>
</dbReference>
<evidence type="ECO:0000256" key="6">
    <source>
        <dbReference type="ARBA" id="ARBA00022958"/>
    </source>
</evidence>
<feature type="binding site" evidence="8">
    <location>
        <begin position="397"/>
        <end position="399"/>
    </location>
    <ligand>
        <name>GTP</name>
        <dbReference type="ChEBI" id="CHEBI:37565"/>
    </ligand>
</feature>
<dbReference type="InterPro" id="IPR005225">
    <property type="entry name" value="Small_GTP-bd"/>
</dbReference>
<dbReference type="InterPro" id="IPR006073">
    <property type="entry name" value="GTP-bd"/>
</dbReference>
<evidence type="ECO:0000256" key="8">
    <source>
        <dbReference type="HAMAP-Rule" id="MF_00379"/>
    </source>
</evidence>
<reference evidence="11 12" key="1">
    <citation type="submission" date="2020-08" db="EMBL/GenBank/DDBJ databases">
        <title>Genomic Encyclopedia of Type Strains, Phase IV (KMG-IV): sequencing the most valuable type-strain genomes for metagenomic binning, comparative biology and taxonomic classification.</title>
        <authorList>
            <person name="Goeker M."/>
        </authorList>
    </citation>
    <scope>NUCLEOTIDE SEQUENCE [LARGE SCALE GENOMIC DNA]</scope>
    <source>
        <strain evidence="11 12">DSM 2163</strain>
    </source>
</reference>
<comment type="caution">
    <text evidence="8">Lacks conserved residue(s) required for the propagation of feature annotation.</text>
</comment>
<dbReference type="Pfam" id="PF10396">
    <property type="entry name" value="TrmE_N"/>
    <property type="match status" value="1"/>
</dbReference>
<feature type="binding site" evidence="8">
    <location>
        <begin position="234"/>
        <end position="239"/>
    </location>
    <ligand>
        <name>GTP</name>
        <dbReference type="ChEBI" id="CHEBI:37565"/>
    </ligand>
</feature>
<dbReference type="InterPro" id="IPR027266">
    <property type="entry name" value="TrmE/GcvT-like"/>
</dbReference>
<dbReference type="HAMAP" id="MF_00379">
    <property type="entry name" value="GTPase_MnmE"/>
    <property type="match status" value="1"/>
</dbReference>
<keyword evidence="7 8" id="KW-0342">GTP-binding</keyword>
<feature type="binding site" evidence="8">
    <location>
        <position position="491"/>
    </location>
    <ligand>
        <name>(6S)-5-formyl-5,6,7,8-tetrahydrofolate</name>
        <dbReference type="ChEBI" id="CHEBI:57457"/>
    </ligand>
</feature>
<feature type="region of interest" description="Disordered" evidence="9">
    <location>
        <begin position="335"/>
        <end position="380"/>
    </location>
</feature>
<dbReference type="Pfam" id="PF01926">
    <property type="entry name" value="MMR_HSR1"/>
    <property type="match status" value="1"/>
</dbReference>
<dbReference type="Proteomes" id="UP000583454">
    <property type="component" value="Unassembled WGS sequence"/>
</dbReference>
<comment type="function">
    <text evidence="8">Exhibits a very high intrinsic GTPase hydrolysis rate. Involved in the addition of a carboxymethylaminomethyl (cmnm) group at the wobble position (U34) of certain tRNAs, forming tRNA-cmnm(5)s(2)U34.</text>
</comment>
<dbReference type="Pfam" id="PF12631">
    <property type="entry name" value="MnmE_helical"/>
    <property type="match status" value="1"/>
</dbReference>
<feature type="binding site" evidence="8">
    <location>
        <position position="234"/>
    </location>
    <ligand>
        <name>K(+)</name>
        <dbReference type="ChEBI" id="CHEBI:29103"/>
    </ligand>
</feature>
<keyword evidence="4 8" id="KW-0378">Hydrolase</keyword>
<feature type="binding site" evidence="8">
    <location>
        <position position="126"/>
    </location>
    <ligand>
        <name>(6S)-5-formyl-5,6,7,8-tetrahydrofolate</name>
        <dbReference type="ChEBI" id="CHEBI:57457"/>
    </ligand>
</feature>
<feature type="binding site" evidence="8">
    <location>
        <position position="259"/>
    </location>
    <ligand>
        <name>Mg(2+)</name>
        <dbReference type="ChEBI" id="CHEBI:18420"/>
    </ligand>
</feature>
<protein>
    <recommendedName>
        <fullName evidence="8">tRNA modification GTPase MnmE</fullName>
        <ecNumber evidence="8">3.6.-.-</ecNumber>
    </recommendedName>
</protein>
<dbReference type="GO" id="GO:0005525">
    <property type="term" value="F:GTP binding"/>
    <property type="evidence" value="ECO:0007669"/>
    <property type="project" value="UniProtKB-UniRule"/>
</dbReference>
<feature type="binding site" evidence="8">
    <location>
        <begin position="253"/>
        <end position="259"/>
    </location>
    <ligand>
        <name>GTP</name>
        <dbReference type="ChEBI" id="CHEBI:37565"/>
    </ligand>
</feature>
<feature type="binding site" evidence="8">
    <location>
        <begin position="278"/>
        <end position="281"/>
    </location>
    <ligand>
        <name>GTP</name>
        <dbReference type="ChEBI" id="CHEBI:37565"/>
    </ligand>
</feature>
<dbReference type="SUPFAM" id="SSF116878">
    <property type="entry name" value="TrmE connector domain"/>
    <property type="match status" value="1"/>
</dbReference>
<dbReference type="InterPro" id="IPR018948">
    <property type="entry name" value="GTP-bd_TrmE_N"/>
</dbReference>
<keyword evidence="6 8" id="KW-0630">Potassium</keyword>
<dbReference type="InterPro" id="IPR004520">
    <property type="entry name" value="GTPase_MnmE"/>
</dbReference>
<dbReference type="EMBL" id="JACHOP010000002">
    <property type="protein sequence ID" value="MBB5755827.1"/>
    <property type="molecule type" value="Genomic_DNA"/>
</dbReference>
<evidence type="ECO:0000256" key="9">
    <source>
        <dbReference type="SAM" id="MobiDB-lite"/>
    </source>
</evidence>
<feature type="binding site" evidence="8">
    <location>
        <position position="86"/>
    </location>
    <ligand>
        <name>(6S)-5-formyl-5,6,7,8-tetrahydrofolate</name>
        <dbReference type="ChEBI" id="CHEBI:57457"/>
    </ligand>
</feature>
<dbReference type="GO" id="GO:0002098">
    <property type="term" value="P:tRNA wobble uridine modification"/>
    <property type="evidence" value="ECO:0007669"/>
    <property type="project" value="TreeGrafter"/>
</dbReference>
<gene>
    <name evidence="8" type="primary">mnmE</name>
    <name evidence="8" type="synonym">trmE</name>
    <name evidence="11" type="ORF">HNR00_000523</name>
</gene>
<sequence length="491" mass="50444">MPPSPFMPTDTIFAPATGFGRAAVSVVRISGPAAGAALDALAGQRPAPRRLSLRRLRDPASGTLLDQALVAWLPGPGTATGEDMAELHLHGGTAVRAAVLRALGALPGCRPAEAGAFTRRAFLEGRLDLTEAEGIADLIDAETEAQRLQALRQLDGALGRQVADWRDTAIDLLASAEAALDFADEGDVDESGLDAALAGRAALLAQEIRRTLADGRRGERLREGFCVVLAGPPNAGKSTLLNALAGRDAAIVSDIPGTTRDAIEVRCDLGGLPVLLVDTAGLRETADPVEAEGVARTRRRIETADLVLGLIPIDAPEPDGEGSPATLRVRTKADLAQPSAGEPDPGEARIPLPLAGRGRGGGGAEGTGAIPPASCPQGEGERLVLPPGAAPKTLAISARTGVGLDALLDAIQGAAEASLGGDALVTRERHRDALTRAVLHLDRVAGATADHPPELTAEDLRLAVRALGEVGGHVGVEEMLDRLFAGFCIGK</sequence>
<comment type="caution">
    <text evidence="11">The sequence shown here is derived from an EMBL/GenBank/DDBJ whole genome shotgun (WGS) entry which is preliminary data.</text>
</comment>
<feature type="binding site" evidence="8">
    <location>
        <position position="28"/>
    </location>
    <ligand>
        <name>(6S)-5-formyl-5,6,7,8-tetrahydrofolate</name>
        <dbReference type="ChEBI" id="CHEBI:57457"/>
    </ligand>
</feature>
<feature type="binding site" evidence="8">
    <location>
        <position position="238"/>
    </location>
    <ligand>
        <name>Mg(2+)</name>
        <dbReference type="ChEBI" id="CHEBI:18420"/>
    </ligand>
</feature>
<dbReference type="InterPro" id="IPR031168">
    <property type="entry name" value="G_TrmE"/>
</dbReference>
<dbReference type="PRINTS" id="PR00326">
    <property type="entry name" value="GTP1OBG"/>
</dbReference>
<dbReference type="EC" id="3.6.-.-" evidence="8"/>
<dbReference type="Gene3D" id="1.20.120.430">
    <property type="entry name" value="tRNA modification GTPase MnmE domain 2"/>
    <property type="match status" value="2"/>
</dbReference>
<dbReference type="Gene3D" id="3.30.1360.120">
    <property type="entry name" value="Probable tRNA modification gtpase trme, domain 1"/>
    <property type="match status" value="1"/>
</dbReference>
<evidence type="ECO:0000256" key="7">
    <source>
        <dbReference type="ARBA" id="ARBA00023134"/>
    </source>
</evidence>
<comment type="subunit">
    <text evidence="8">Homodimer. Heterotetramer of two MnmE and two MnmG subunits.</text>
</comment>
<dbReference type="GO" id="GO:0046872">
    <property type="term" value="F:metal ion binding"/>
    <property type="evidence" value="ECO:0007669"/>
    <property type="project" value="UniProtKB-KW"/>
</dbReference>
<dbReference type="NCBIfam" id="NF003661">
    <property type="entry name" value="PRK05291.1-3"/>
    <property type="match status" value="1"/>
</dbReference>
<dbReference type="GO" id="GO:0003924">
    <property type="term" value="F:GTPase activity"/>
    <property type="evidence" value="ECO:0007669"/>
    <property type="project" value="UniProtKB-UniRule"/>
</dbReference>
<keyword evidence="8" id="KW-0479">Metal-binding</keyword>
<feature type="binding site" evidence="8">
    <location>
        <position position="258"/>
    </location>
    <ligand>
        <name>K(+)</name>
        <dbReference type="ChEBI" id="CHEBI:29103"/>
    </ligand>
</feature>
<keyword evidence="3 8" id="KW-0547">Nucleotide-binding</keyword>
<evidence type="ECO:0000313" key="12">
    <source>
        <dbReference type="Proteomes" id="UP000583454"/>
    </source>
</evidence>
<dbReference type="FunFam" id="3.30.1360.120:FF:000007">
    <property type="entry name" value="tRNA modification GTPase GTPBP3, mitochondrial"/>
    <property type="match status" value="1"/>
</dbReference>
<evidence type="ECO:0000313" key="11">
    <source>
        <dbReference type="EMBL" id="MBB5755827.1"/>
    </source>
</evidence>
<dbReference type="RefSeq" id="WP_183564438.1">
    <property type="nucleotide sequence ID" value="NZ_JACHOP010000002.1"/>
</dbReference>
<dbReference type="NCBIfam" id="TIGR00231">
    <property type="entry name" value="small_GTP"/>
    <property type="match status" value="1"/>
</dbReference>
<dbReference type="InterPro" id="IPR027368">
    <property type="entry name" value="MnmE_dom2"/>
</dbReference>
<dbReference type="InterPro" id="IPR025867">
    <property type="entry name" value="MnmE_helical"/>
</dbReference>
<feature type="compositionally biased region" description="Gly residues" evidence="9">
    <location>
        <begin position="357"/>
        <end position="366"/>
    </location>
</feature>
<dbReference type="InterPro" id="IPR027417">
    <property type="entry name" value="P-loop_NTPase"/>
</dbReference>
<dbReference type="CDD" id="cd14858">
    <property type="entry name" value="TrmE_N"/>
    <property type="match status" value="1"/>
</dbReference>
<dbReference type="PANTHER" id="PTHR42714">
    <property type="entry name" value="TRNA MODIFICATION GTPASE GTPBP3"/>
    <property type="match status" value="1"/>
</dbReference>
<dbReference type="AlphaFoldDB" id="A0A840ZFR6"/>
<dbReference type="CDD" id="cd04164">
    <property type="entry name" value="trmE"/>
    <property type="match status" value="1"/>
</dbReference>
<comment type="cofactor">
    <cofactor evidence="8">
        <name>K(+)</name>
        <dbReference type="ChEBI" id="CHEBI:29103"/>
    </cofactor>
    <text evidence="8">Binds 1 potassium ion per subunit.</text>
</comment>
<evidence type="ECO:0000256" key="1">
    <source>
        <dbReference type="ARBA" id="ARBA00011043"/>
    </source>
</evidence>
<keyword evidence="5 8" id="KW-0460">Magnesium</keyword>
<feature type="binding site" evidence="8">
    <location>
        <position position="255"/>
    </location>
    <ligand>
        <name>K(+)</name>
        <dbReference type="ChEBI" id="CHEBI:29103"/>
    </ligand>
</feature>
<dbReference type="GO" id="GO:0005737">
    <property type="term" value="C:cytoplasm"/>
    <property type="evidence" value="ECO:0007669"/>
    <property type="project" value="UniProtKB-SubCell"/>
</dbReference>
<dbReference type="SUPFAM" id="SSF52540">
    <property type="entry name" value="P-loop containing nucleoside triphosphate hydrolases"/>
    <property type="match status" value="1"/>
</dbReference>
<dbReference type="GO" id="GO:0030488">
    <property type="term" value="P:tRNA methylation"/>
    <property type="evidence" value="ECO:0007669"/>
    <property type="project" value="TreeGrafter"/>
</dbReference>
<evidence type="ECO:0000259" key="10">
    <source>
        <dbReference type="PROSITE" id="PS51709"/>
    </source>
</evidence>
<proteinExistence type="inferred from homology"/>
<evidence type="ECO:0000256" key="4">
    <source>
        <dbReference type="ARBA" id="ARBA00022801"/>
    </source>
</evidence>
<comment type="subcellular location">
    <subcellularLocation>
        <location evidence="8">Cytoplasm</location>
    </subcellularLocation>
</comment>
<name>A0A840ZFR6_9HYPH</name>
<accession>A0A840ZFR6</accession>
<evidence type="ECO:0000256" key="2">
    <source>
        <dbReference type="ARBA" id="ARBA00022694"/>
    </source>
</evidence>
<feature type="domain" description="TrmE-type G" evidence="10">
    <location>
        <begin position="224"/>
        <end position="416"/>
    </location>
</feature>
<comment type="similarity">
    <text evidence="1 8">Belongs to the TRAFAC class TrmE-Era-EngA-EngB-Septin-like GTPase superfamily. TrmE GTPase family.</text>
</comment>